<dbReference type="GO" id="GO:0033179">
    <property type="term" value="C:proton-transporting V-type ATPase, V0 domain"/>
    <property type="evidence" value="ECO:0007669"/>
    <property type="project" value="InterPro"/>
</dbReference>
<dbReference type="PANTHER" id="PTHR12263:SF0">
    <property type="entry name" value="V-TYPE PROTON ATPASE SUBUNIT"/>
    <property type="match status" value="1"/>
</dbReference>
<sequence>MFVIWVGSLAFVALGVAGCIILPIFTVKDTPNVTKKESCLLTLILTVVAVVCLWMFWICMYLHQLNPLISPKHRVEDEHAHAGGR</sequence>
<feature type="transmembrane region" description="Helical" evidence="9">
    <location>
        <begin position="39"/>
        <end position="63"/>
    </location>
</feature>
<evidence type="ECO:0000256" key="2">
    <source>
        <dbReference type="ARBA" id="ARBA00008328"/>
    </source>
</evidence>
<evidence type="ECO:0008006" key="11">
    <source>
        <dbReference type="Google" id="ProtNLM"/>
    </source>
</evidence>
<proteinExistence type="inferred from homology"/>
<dbReference type="AlphaFoldDB" id="A0A0G4HWD5"/>
<keyword evidence="4 9" id="KW-0812">Transmembrane</keyword>
<comment type="similarity">
    <text evidence="2">Belongs to the V-ATPase e1/e2 subunit family.</text>
</comment>
<evidence type="ECO:0000256" key="1">
    <source>
        <dbReference type="ARBA" id="ARBA00004127"/>
    </source>
</evidence>
<gene>
    <name evidence="10" type="ORF">Cvel_32612</name>
</gene>
<accession>A0A0G4HWD5</accession>
<keyword evidence="5" id="KW-0375">Hydrogen ion transport</keyword>
<keyword evidence="7" id="KW-0406">Ion transport</keyword>
<dbReference type="Pfam" id="PF05493">
    <property type="entry name" value="ATP_synt_H"/>
    <property type="match status" value="1"/>
</dbReference>
<dbReference type="EMBL" id="CDMZ01004143">
    <property type="protein sequence ID" value="CEM48779.1"/>
    <property type="molecule type" value="Genomic_DNA"/>
</dbReference>
<evidence type="ECO:0000256" key="5">
    <source>
        <dbReference type="ARBA" id="ARBA00022781"/>
    </source>
</evidence>
<comment type="subcellular location">
    <subcellularLocation>
        <location evidence="1">Endomembrane system</location>
        <topology evidence="1">Multi-pass membrane protein</topology>
    </subcellularLocation>
</comment>
<dbReference type="GO" id="GO:0046961">
    <property type="term" value="F:proton-transporting ATPase activity, rotational mechanism"/>
    <property type="evidence" value="ECO:0007669"/>
    <property type="project" value="InterPro"/>
</dbReference>
<name>A0A0G4HWD5_9ALVE</name>
<evidence type="ECO:0000256" key="9">
    <source>
        <dbReference type="SAM" id="Phobius"/>
    </source>
</evidence>
<organism evidence="10">
    <name type="scientific">Chromera velia CCMP2878</name>
    <dbReference type="NCBI Taxonomy" id="1169474"/>
    <lineage>
        <taxon>Eukaryota</taxon>
        <taxon>Sar</taxon>
        <taxon>Alveolata</taxon>
        <taxon>Colpodellida</taxon>
        <taxon>Chromeraceae</taxon>
        <taxon>Chromera</taxon>
    </lineage>
</organism>
<dbReference type="PANTHER" id="PTHR12263">
    <property type="entry name" value="VACUOLAR ATP SYNTHASE SUBUNIT H"/>
    <property type="match status" value="1"/>
</dbReference>
<keyword evidence="6 9" id="KW-1133">Transmembrane helix</keyword>
<keyword evidence="3" id="KW-0813">Transport</keyword>
<evidence type="ECO:0000256" key="3">
    <source>
        <dbReference type="ARBA" id="ARBA00022448"/>
    </source>
</evidence>
<reference evidence="10" key="1">
    <citation type="submission" date="2014-11" db="EMBL/GenBank/DDBJ databases">
        <authorList>
            <person name="Otto D Thomas"/>
            <person name="Naeem Raeece"/>
        </authorList>
    </citation>
    <scope>NUCLEOTIDE SEQUENCE</scope>
</reference>
<evidence type="ECO:0000256" key="7">
    <source>
        <dbReference type="ARBA" id="ARBA00023065"/>
    </source>
</evidence>
<evidence type="ECO:0000256" key="6">
    <source>
        <dbReference type="ARBA" id="ARBA00022989"/>
    </source>
</evidence>
<dbReference type="InterPro" id="IPR008389">
    <property type="entry name" value="ATPase_V0-cplx_e1/e2_su"/>
</dbReference>
<evidence type="ECO:0000313" key="10">
    <source>
        <dbReference type="EMBL" id="CEM48779.1"/>
    </source>
</evidence>
<dbReference type="VEuPathDB" id="CryptoDB:Cvel_32612"/>
<keyword evidence="8 9" id="KW-0472">Membrane</keyword>
<dbReference type="GO" id="GO:0012505">
    <property type="term" value="C:endomembrane system"/>
    <property type="evidence" value="ECO:0007669"/>
    <property type="project" value="UniProtKB-SubCell"/>
</dbReference>
<protein>
    <recommendedName>
        <fullName evidence="11">V-type proton ATPase subunit</fullName>
    </recommendedName>
</protein>
<feature type="transmembrane region" description="Helical" evidence="9">
    <location>
        <begin position="6"/>
        <end position="27"/>
    </location>
</feature>
<evidence type="ECO:0000256" key="4">
    <source>
        <dbReference type="ARBA" id="ARBA00022692"/>
    </source>
</evidence>
<evidence type="ECO:0000256" key="8">
    <source>
        <dbReference type="ARBA" id="ARBA00023136"/>
    </source>
</evidence>